<evidence type="ECO:0000259" key="3">
    <source>
        <dbReference type="PROSITE" id="PS50072"/>
    </source>
</evidence>
<dbReference type="GO" id="GO:0006457">
    <property type="term" value="P:protein folding"/>
    <property type="evidence" value="ECO:0007669"/>
    <property type="project" value="TreeGrafter"/>
</dbReference>
<reference evidence="4 5" key="1">
    <citation type="journal article" date="2010" name="Nature">
        <title>The Ectocarpus genome and the independent evolution of multicellularity in brown algae.</title>
        <authorList>
            <person name="Cock J.M."/>
            <person name="Sterck L."/>
            <person name="Rouze P."/>
            <person name="Scornet D."/>
            <person name="Allen A.E."/>
            <person name="Amoutzias G."/>
            <person name="Anthouard V."/>
            <person name="Artiguenave F."/>
            <person name="Aury J.M."/>
            <person name="Badger J.H."/>
            <person name="Beszteri B."/>
            <person name="Billiau K."/>
            <person name="Bonnet E."/>
            <person name="Bothwell J.H."/>
            <person name="Bowler C."/>
            <person name="Boyen C."/>
            <person name="Brownlee C."/>
            <person name="Carrano C.J."/>
            <person name="Charrier B."/>
            <person name="Cho G.Y."/>
            <person name="Coelho S.M."/>
            <person name="Collen J."/>
            <person name="Corre E."/>
            <person name="Da Silva C."/>
            <person name="Delage L."/>
            <person name="Delaroque N."/>
            <person name="Dittami S.M."/>
            <person name="Doulbeau S."/>
            <person name="Elias M."/>
            <person name="Farnham G."/>
            <person name="Gachon C.M."/>
            <person name="Gschloessl B."/>
            <person name="Heesch S."/>
            <person name="Jabbari K."/>
            <person name="Jubin C."/>
            <person name="Kawai H."/>
            <person name="Kimura K."/>
            <person name="Kloareg B."/>
            <person name="Kupper F.C."/>
            <person name="Lang D."/>
            <person name="Le Bail A."/>
            <person name="Leblanc C."/>
            <person name="Lerouge P."/>
            <person name="Lohr M."/>
            <person name="Lopez P.J."/>
            <person name="Martens C."/>
            <person name="Maumus F."/>
            <person name="Michel G."/>
            <person name="Miranda-Saavedra D."/>
            <person name="Morales J."/>
            <person name="Moreau H."/>
            <person name="Motomura T."/>
            <person name="Nagasato C."/>
            <person name="Napoli C.A."/>
            <person name="Nelson D.R."/>
            <person name="Nyvall-Collen P."/>
            <person name="Peters A.F."/>
            <person name="Pommier C."/>
            <person name="Potin P."/>
            <person name="Poulain J."/>
            <person name="Quesneville H."/>
            <person name="Read B."/>
            <person name="Rensing S.A."/>
            <person name="Ritter A."/>
            <person name="Rousvoal S."/>
            <person name="Samanta M."/>
            <person name="Samson G."/>
            <person name="Schroeder D.C."/>
            <person name="Segurens B."/>
            <person name="Strittmatter M."/>
            <person name="Tonon T."/>
            <person name="Tregear J.W."/>
            <person name="Valentin K."/>
            <person name="von Dassow P."/>
            <person name="Yamagishi T."/>
            <person name="Van de Peer Y."/>
            <person name="Wincker P."/>
        </authorList>
    </citation>
    <scope>NUCLEOTIDE SEQUENCE [LARGE SCALE GENOMIC DNA]</scope>
    <source>
        <strain evidence="5">Ec32 / CCAP1310/4</strain>
    </source>
</reference>
<protein>
    <recommendedName>
        <fullName evidence="1">Peptidyl-prolyl cis-trans isomerase</fullName>
        <shortName evidence="1">PPIase</shortName>
        <ecNumber evidence="1">5.2.1.8</ecNumber>
    </recommendedName>
</protein>
<feature type="region of interest" description="Disordered" evidence="2">
    <location>
        <begin position="30"/>
        <end position="50"/>
    </location>
</feature>
<keyword evidence="1" id="KW-0732">Signal</keyword>
<dbReference type="InParanoid" id="D7G0Y5"/>
<dbReference type="PANTHER" id="PTHR11071:SF561">
    <property type="entry name" value="PEPTIDYL-PROLYL CIS-TRANS ISOMERASE D-RELATED"/>
    <property type="match status" value="1"/>
</dbReference>
<dbReference type="PROSITE" id="PS50072">
    <property type="entry name" value="CSA_PPIASE_2"/>
    <property type="match status" value="1"/>
</dbReference>
<dbReference type="PANTHER" id="PTHR11071">
    <property type="entry name" value="PEPTIDYL-PROLYL CIS-TRANS ISOMERASE"/>
    <property type="match status" value="1"/>
</dbReference>
<dbReference type="OrthoDB" id="193499at2759"/>
<dbReference type="PRINTS" id="PR00153">
    <property type="entry name" value="CSAPPISMRASE"/>
</dbReference>
<evidence type="ECO:0000256" key="2">
    <source>
        <dbReference type="SAM" id="MobiDB-lite"/>
    </source>
</evidence>
<accession>D7G0Y5</accession>
<keyword evidence="1" id="KW-0413">Isomerase</keyword>
<organism evidence="4 5">
    <name type="scientific">Ectocarpus siliculosus</name>
    <name type="common">Brown alga</name>
    <name type="synonym">Conferva siliculosa</name>
    <dbReference type="NCBI Taxonomy" id="2880"/>
    <lineage>
        <taxon>Eukaryota</taxon>
        <taxon>Sar</taxon>
        <taxon>Stramenopiles</taxon>
        <taxon>Ochrophyta</taxon>
        <taxon>PX clade</taxon>
        <taxon>Phaeophyceae</taxon>
        <taxon>Ectocarpales</taxon>
        <taxon>Ectocarpaceae</taxon>
        <taxon>Ectocarpus</taxon>
    </lineage>
</organism>
<dbReference type="SUPFAM" id="SSF50891">
    <property type="entry name" value="Cyclophilin-like"/>
    <property type="match status" value="1"/>
</dbReference>
<proteinExistence type="inferred from homology"/>
<dbReference type="GO" id="GO:0003755">
    <property type="term" value="F:peptidyl-prolyl cis-trans isomerase activity"/>
    <property type="evidence" value="ECO:0007669"/>
    <property type="project" value="UniProtKB-UniRule"/>
</dbReference>
<sequence>MRWAVAFLPLCLVTASGFMMQTCPGRSCRMADQSQHDGVERAQPAPSSSPLSRQAFLGGAAAAIPLVVGVGRAVADNEIIEKMVADKIAAGWQEPEVTQRAFMDITIGDSPSGRLVINLYGKVVPDTVKNFVALITGKNAAGVSYQGTEAYRVLDGLNIQMGAIGSRSGKSGVSSTGENIPQENFDIKHMKEGLLSMVRNADAQGDSRFFISIKDDAGWADDRYVAFGRIAEGMDVVHLIERVKVEGGTNKPKKPVVIEKCGML</sequence>
<comment type="catalytic activity">
    <reaction evidence="1">
        <text>[protein]-peptidylproline (omega=180) = [protein]-peptidylproline (omega=0)</text>
        <dbReference type="Rhea" id="RHEA:16237"/>
        <dbReference type="Rhea" id="RHEA-COMP:10747"/>
        <dbReference type="Rhea" id="RHEA-COMP:10748"/>
        <dbReference type="ChEBI" id="CHEBI:83833"/>
        <dbReference type="ChEBI" id="CHEBI:83834"/>
        <dbReference type="EC" id="5.2.1.8"/>
    </reaction>
</comment>
<feature type="chain" id="PRO_5006523631" description="Peptidyl-prolyl cis-trans isomerase" evidence="1">
    <location>
        <begin position="18"/>
        <end position="264"/>
    </location>
</feature>
<dbReference type="Pfam" id="PF00160">
    <property type="entry name" value="Pro_isomerase"/>
    <property type="match status" value="1"/>
</dbReference>
<dbReference type="AlphaFoldDB" id="D7G0Y5"/>
<evidence type="ECO:0000256" key="1">
    <source>
        <dbReference type="RuleBase" id="RU363019"/>
    </source>
</evidence>
<dbReference type="GO" id="GO:0005737">
    <property type="term" value="C:cytoplasm"/>
    <property type="evidence" value="ECO:0007669"/>
    <property type="project" value="TreeGrafter"/>
</dbReference>
<evidence type="ECO:0000313" key="4">
    <source>
        <dbReference type="EMBL" id="CBJ26729.1"/>
    </source>
</evidence>
<comment type="function">
    <text evidence="1">PPIases accelerate the folding of proteins. It catalyzes the cis-trans isomerization of proline imidic peptide bonds in oligopeptides.</text>
</comment>
<dbReference type="EMBL" id="FN649760">
    <property type="protein sequence ID" value="CBJ26729.1"/>
    <property type="molecule type" value="Genomic_DNA"/>
</dbReference>
<keyword evidence="1" id="KW-0697">Rotamase</keyword>
<dbReference type="Proteomes" id="UP000002630">
    <property type="component" value="Unassembled WGS sequence"/>
</dbReference>
<evidence type="ECO:0000313" key="5">
    <source>
        <dbReference type="Proteomes" id="UP000002630"/>
    </source>
</evidence>
<dbReference type="EC" id="5.2.1.8" evidence="1"/>
<dbReference type="Gene3D" id="2.40.100.10">
    <property type="entry name" value="Cyclophilin-like"/>
    <property type="match status" value="1"/>
</dbReference>
<dbReference type="STRING" id="2880.D7G0Y5"/>
<feature type="domain" description="PPIase cyclophilin-type" evidence="3">
    <location>
        <begin position="102"/>
        <end position="263"/>
    </location>
</feature>
<keyword evidence="5" id="KW-1185">Reference proteome</keyword>
<dbReference type="GO" id="GO:0016018">
    <property type="term" value="F:cyclosporin A binding"/>
    <property type="evidence" value="ECO:0007669"/>
    <property type="project" value="TreeGrafter"/>
</dbReference>
<dbReference type="eggNOG" id="KOG0880">
    <property type="taxonomic scope" value="Eukaryota"/>
</dbReference>
<gene>
    <name evidence="4" type="ORF">Esi_0042_0094</name>
</gene>
<comment type="similarity">
    <text evidence="1">Belongs to the cyclophilin-type PPIase family.</text>
</comment>
<feature type="signal peptide" evidence="1">
    <location>
        <begin position="1"/>
        <end position="17"/>
    </location>
</feature>
<dbReference type="InterPro" id="IPR029000">
    <property type="entry name" value="Cyclophilin-like_dom_sf"/>
</dbReference>
<name>D7G0Y5_ECTSI</name>
<dbReference type="InterPro" id="IPR002130">
    <property type="entry name" value="Cyclophilin-type_PPIase_dom"/>
</dbReference>